<organism evidence="1 2">
    <name type="scientific">Lecanicillium saksenae</name>
    <dbReference type="NCBI Taxonomy" id="468837"/>
    <lineage>
        <taxon>Eukaryota</taxon>
        <taxon>Fungi</taxon>
        <taxon>Dikarya</taxon>
        <taxon>Ascomycota</taxon>
        <taxon>Pezizomycotina</taxon>
        <taxon>Sordariomycetes</taxon>
        <taxon>Hypocreomycetidae</taxon>
        <taxon>Hypocreales</taxon>
        <taxon>Cordycipitaceae</taxon>
        <taxon>Lecanicillium</taxon>
    </lineage>
</organism>
<protein>
    <submittedName>
        <fullName evidence="1">Uncharacterized protein</fullName>
    </submittedName>
</protein>
<keyword evidence="2" id="KW-1185">Reference proteome</keyword>
<evidence type="ECO:0000313" key="1">
    <source>
        <dbReference type="EMBL" id="KAJ3482860.1"/>
    </source>
</evidence>
<proteinExistence type="predicted"/>
<name>A0ACC1QMX0_9HYPO</name>
<dbReference type="Proteomes" id="UP001148737">
    <property type="component" value="Unassembled WGS sequence"/>
</dbReference>
<reference evidence="1" key="1">
    <citation type="submission" date="2022-07" db="EMBL/GenBank/DDBJ databases">
        <title>Genome Sequence of Lecanicillium saksenae.</title>
        <authorList>
            <person name="Buettner E."/>
        </authorList>
    </citation>
    <scope>NUCLEOTIDE SEQUENCE</scope>
    <source>
        <strain evidence="1">VT-O1</strain>
    </source>
</reference>
<dbReference type="EMBL" id="JANAKD010001143">
    <property type="protein sequence ID" value="KAJ3482860.1"/>
    <property type="molecule type" value="Genomic_DNA"/>
</dbReference>
<comment type="caution">
    <text evidence="1">The sequence shown here is derived from an EMBL/GenBank/DDBJ whole genome shotgun (WGS) entry which is preliminary data.</text>
</comment>
<sequence>MSSTGEIACFGKNLVEAYWASLQSTMNFRMPEPGEGLLFGGEVNEKWLTTVVDYLAPLGYKLYAAGNDVKELLERECKGVSVEVIEFPTDDKRALREVFKKYDIRGVFNLALARGKTTQDVDYVMRRNAVDFGVPLFMEPKTAMLFAQCMSEKLPRPEGIPSEVRRWSEFIGGKPL</sequence>
<gene>
    <name evidence="1" type="ORF">NLG97_g7456</name>
</gene>
<accession>A0ACC1QMX0</accession>
<evidence type="ECO:0000313" key="2">
    <source>
        <dbReference type="Proteomes" id="UP001148737"/>
    </source>
</evidence>